<evidence type="ECO:0000256" key="2">
    <source>
        <dbReference type="ARBA" id="ARBA00007524"/>
    </source>
</evidence>
<keyword evidence="3 6" id="KW-0812">Transmembrane</keyword>
<name>A0A931DBX4_9MICC</name>
<feature type="transmembrane region" description="Helical" evidence="6">
    <location>
        <begin position="55"/>
        <end position="81"/>
    </location>
</feature>
<evidence type="ECO:0000313" key="8">
    <source>
        <dbReference type="Proteomes" id="UP000625033"/>
    </source>
</evidence>
<dbReference type="EMBL" id="JADOTZ010000001">
    <property type="protein sequence ID" value="MBG6084596.1"/>
    <property type="molecule type" value="Genomic_DNA"/>
</dbReference>
<dbReference type="InterPro" id="IPR038330">
    <property type="entry name" value="TspO/MBR-related_sf"/>
</dbReference>
<accession>A0A931DBX4</accession>
<evidence type="ECO:0000256" key="6">
    <source>
        <dbReference type="SAM" id="Phobius"/>
    </source>
</evidence>
<keyword evidence="5 6" id="KW-0472">Membrane</keyword>
<comment type="caution">
    <text evidence="7">The sequence shown here is derived from an EMBL/GenBank/DDBJ whole genome shotgun (WGS) entry which is preliminary data.</text>
</comment>
<sequence length="269" mass="27475">MKQQQSSSGGVWAPAATVVAAIVTTIVAAFGAGAGGGDSVAEAASGWYAADATPLAPATTAFSIWSVIYVGLFGYAILQFLPSRRHEPRQRAVRGWAIASMVLNALWLWVAQAGWIGLSLVVIVALLAVLCVLFRTLRSQRPRDGWETVLVDGTFGLYLGWVAVAVVANTASWLGSLGAGEWGWPVAAAASVILAVVAVVGTVLAVRGQGRIAPAAAMCWGLAWIAVGRLSGADTATVIGVAASLAALVILAATLTVRLRAARTAGAAS</sequence>
<dbReference type="Gene3D" id="1.20.1260.100">
    <property type="entry name" value="TspO/MBR protein"/>
    <property type="match status" value="1"/>
</dbReference>
<evidence type="ECO:0000256" key="3">
    <source>
        <dbReference type="ARBA" id="ARBA00022692"/>
    </source>
</evidence>
<dbReference type="Proteomes" id="UP000625033">
    <property type="component" value="Unassembled WGS sequence"/>
</dbReference>
<evidence type="ECO:0008006" key="9">
    <source>
        <dbReference type="Google" id="ProtNLM"/>
    </source>
</evidence>
<dbReference type="RefSeq" id="WP_231365937.1">
    <property type="nucleotide sequence ID" value="NZ_JADOTZ010000001.1"/>
</dbReference>
<evidence type="ECO:0000256" key="1">
    <source>
        <dbReference type="ARBA" id="ARBA00004141"/>
    </source>
</evidence>
<dbReference type="Pfam" id="PF03073">
    <property type="entry name" value="TspO_MBR"/>
    <property type="match status" value="1"/>
</dbReference>
<keyword evidence="4 6" id="KW-1133">Transmembrane helix</keyword>
<feature type="transmembrane region" description="Helical" evidence="6">
    <location>
        <begin position="236"/>
        <end position="257"/>
    </location>
</feature>
<evidence type="ECO:0000256" key="5">
    <source>
        <dbReference type="ARBA" id="ARBA00023136"/>
    </source>
</evidence>
<feature type="transmembrane region" description="Helical" evidence="6">
    <location>
        <begin position="12"/>
        <end position="35"/>
    </location>
</feature>
<reference evidence="7" key="1">
    <citation type="submission" date="2020-11" db="EMBL/GenBank/DDBJ databases">
        <title>Sequencing the genomes of 1000 actinobacteria strains.</title>
        <authorList>
            <person name="Klenk H.-P."/>
        </authorList>
    </citation>
    <scope>NUCLEOTIDE SEQUENCE</scope>
    <source>
        <strain evidence="7">DSM 26152</strain>
    </source>
</reference>
<feature type="transmembrane region" description="Helical" evidence="6">
    <location>
        <begin position="93"/>
        <end position="110"/>
    </location>
</feature>
<organism evidence="7 8">
    <name type="scientific">Zhihengliuella flava</name>
    <dbReference type="NCBI Taxonomy" id="1285193"/>
    <lineage>
        <taxon>Bacteria</taxon>
        <taxon>Bacillati</taxon>
        <taxon>Actinomycetota</taxon>
        <taxon>Actinomycetes</taxon>
        <taxon>Micrococcales</taxon>
        <taxon>Micrococcaceae</taxon>
        <taxon>Zhihengliuella</taxon>
    </lineage>
</organism>
<evidence type="ECO:0000313" key="7">
    <source>
        <dbReference type="EMBL" id="MBG6084596.1"/>
    </source>
</evidence>
<comment type="subcellular location">
    <subcellularLocation>
        <location evidence="1">Membrane</location>
        <topology evidence="1">Multi-pass membrane protein</topology>
    </subcellularLocation>
</comment>
<feature type="transmembrane region" description="Helical" evidence="6">
    <location>
        <begin position="116"/>
        <end position="134"/>
    </location>
</feature>
<keyword evidence="8" id="KW-1185">Reference proteome</keyword>
<protein>
    <recommendedName>
        <fullName evidence="9">Tryptophan-rich sensory protein</fullName>
    </recommendedName>
</protein>
<evidence type="ECO:0000256" key="4">
    <source>
        <dbReference type="ARBA" id="ARBA00022989"/>
    </source>
</evidence>
<feature type="transmembrane region" description="Helical" evidence="6">
    <location>
        <begin position="155"/>
        <end position="176"/>
    </location>
</feature>
<feature type="transmembrane region" description="Helical" evidence="6">
    <location>
        <begin position="182"/>
        <end position="205"/>
    </location>
</feature>
<dbReference type="GO" id="GO:0016020">
    <property type="term" value="C:membrane"/>
    <property type="evidence" value="ECO:0007669"/>
    <property type="project" value="UniProtKB-SubCell"/>
</dbReference>
<comment type="similarity">
    <text evidence="2">Belongs to the TspO/BZRP family.</text>
</comment>
<gene>
    <name evidence="7" type="ORF">IW252_001363</name>
</gene>
<proteinExistence type="inferred from homology"/>
<dbReference type="InterPro" id="IPR004307">
    <property type="entry name" value="TspO_MBR"/>
</dbReference>
<feature type="transmembrane region" description="Helical" evidence="6">
    <location>
        <begin position="212"/>
        <end position="230"/>
    </location>
</feature>
<dbReference type="AlphaFoldDB" id="A0A931DBX4"/>